<dbReference type="PANTHER" id="PTHR15237:SF2">
    <property type="entry name" value="CELL CYCLE CHECKPOINT CONTROL PROTEIN RAD9B"/>
    <property type="match status" value="1"/>
</dbReference>
<gene>
    <name evidence="2" type="ORF">JZ751_001374</name>
</gene>
<dbReference type="Gene3D" id="3.70.10.10">
    <property type="match status" value="2"/>
</dbReference>
<dbReference type="GO" id="GO:0031573">
    <property type="term" value="P:mitotic intra-S DNA damage checkpoint signaling"/>
    <property type="evidence" value="ECO:0007669"/>
    <property type="project" value="TreeGrafter"/>
</dbReference>
<dbReference type="Proteomes" id="UP000824540">
    <property type="component" value="Unassembled WGS sequence"/>
</dbReference>
<dbReference type="InterPro" id="IPR046938">
    <property type="entry name" value="DNA_clamp_sf"/>
</dbReference>
<dbReference type="AlphaFoldDB" id="A0A8T2PTM3"/>
<keyword evidence="3" id="KW-1185">Reference proteome</keyword>
<evidence type="ECO:0000256" key="1">
    <source>
        <dbReference type="SAM" id="MobiDB-lite"/>
    </source>
</evidence>
<sequence length="344" mass="37872">MKCVIEGNSVKVFGKALHALSRVGDELWLDPLEKGLALRTVNMAHSAYACFLFSPLFFQQYKSVAELLQNRGNLKCKLTMKPVYLEAELMKAMHTEMSLNPEEFDYFQVGVDSDITFCLKELRGFLSFAESYCLPMAIHFGSPGKPVCFSVEDMVLEASVVLATLADPESRTPSQNPGPQEEARIPIVLRCDGEMDSHDPTASQPPGRADVTPQQGSVEERIASSQGSPVFSGLARMRDLLQLHKVCSLGNRGVVSSRAEQKFEEPACATPMPWKFRSLLFGAVSGLQADGGVSSPPSLVCCSDTEEEAGEKNQDCHRTERSDLRCFIEACTSREKGWCTHCES</sequence>
<organism evidence="2 3">
    <name type="scientific">Albula glossodonta</name>
    <name type="common">roundjaw bonefish</name>
    <dbReference type="NCBI Taxonomy" id="121402"/>
    <lineage>
        <taxon>Eukaryota</taxon>
        <taxon>Metazoa</taxon>
        <taxon>Chordata</taxon>
        <taxon>Craniata</taxon>
        <taxon>Vertebrata</taxon>
        <taxon>Euteleostomi</taxon>
        <taxon>Actinopterygii</taxon>
        <taxon>Neopterygii</taxon>
        <taxon>Teleostei</taxon>
        <taxon>Albuliformes</taxon>
        <taxon>Albulidae</taxon>
        <taxon>Albula</taxon>
    </lineage>
</organism>
<evidence type="ECO:0000313" key="3">
    <source>
        <dbReference type="Proteomes" id="UP000824540"/>
    </source>
</evidence>
<protein>
    <recommendedName>
        <fullName evidence="4">Cell cycle checkpoint control protein RAD9A</fullName>
    </recommendedName>
</protein>
<dbReference type="GO" id="GO:0000076">
    <property type="term" value="P:DNA replication checkpoint signaling"/>
    <property type="evidence" value="ECO:0007669"/>
    <property type="project" value="TreeGrafter"/>
</dbReference>
<reference evidence="2" key="1">
    <citation type="thesis" date="2021" institute="BYU ScholarsArchive" country="Provo, UT, USA">
        <title>Applications of and Algorithms for Genome Assembly and Genomic Analyses with an Emphasis on Marine Teleosts.</title>
        <authorList>
            <person name="Pickett B.D."/>
        </authorList>
    </citation>
    <scope>NUCLEOTIDE SEQUENCE</scope>
    <source>
        <strain evidence="2">HI-2016</strain>
    </source>
</reference>
<dbReference type="Pfam" id="PF04139">
    <property type="entry name" value="Rad9"/>
    <property type="match status" value="2"/>
</dbReference>
<dbReference type="GO" id="GO:0006281">
    <property type="term" value="P:DNA repair"/>
    <property type="evidence" value="ECO:0007669"/>
    <property type="project" value="TreeGrafter"/>
</dbReference>
<accession>A0A8T2PTM3</accession>
<name>A0A8T2PTM3_9TELE</name>
<dbReference type="InterPro" id="IPR007268">
    <property type="entry name" value="Rad9/Ddc1"/>
</dbReference>
<dbReference type="SUPFAM" id="SSF55979">
    <property type="entry name" value="DNA clamp"/>
    <property type="match status" value="1"/>
</dbReference>
<dbReference type="PANTHER" id="PTHR15237">
    <property type="entry name" value="DNA REPAIR PROTEIN RAD9"/>
    <property type="match status" value="1"/>
</dbReference>
<dbReference type="OrthoDB" id="60092at2759"/>
<proteinExistence type="predicted"/>
<dbReference type="GO" id="GO:0071479">
    <property type="term" value="P:cellular response to ionizing radiation"/>
    <property type="evidence" value="ECO:0007669"/>
    <property type="project" value="TreeGrafter"/>
</dbReference>
<dbReference type="GO" id="GO:0030896">
    <property type="term" value="C:checkpoint clamp complex"/>
    <property type="evidence" value="ECO:0007669"/>
    <property type="project" value="InterPro"/>
</dbReference>
<evidence type="ECO:0008006" key="4">
    <source>
        <dbReference type="Google" id="ProtNLM"/>
    </source>
</evidence>
<feature type="compositionally biased region" description="Polar residues" evidence="1">
    <location>
        <begin position="212"/>
        <end position="225"/>
    </location>
</feature>
<dbReference type="EMBL" id="JAFBMS010000002">
    <property type="protein sequence ID" value="KAG9354661.1"/>
    <property type="molecule type" value="Genomic_DNA"/>
</dbReference>
<comment type="caution">
    <text evidence="2">The sequence shown here is derived from an EMBL/GenBank/DDBJ whole genome shotgun (WGS) entry which is preliminary data.</text>
</comment>
<feature type="region of interest" description="Disordered" evidence="1">
    <location>
        <begin position="194"/>
        <end position="225"/>
    </location>
</feature>
<evidence type="ECO:0000313" key="2">
    <source>
        <dbReference type="EMBL" id="KAG9354661.1"/>
    </source>
</evidence>